<accession>A0AB39XLA2</accession>
<dbReference type="AlphaFoldDB" id="A0AB39XLA2"/>
<name>A0AB39XLA2_9BRAD</name>
<proteinExistence type="predicted"/>
<dbReference type="InterPro" id="IPR029052">
    <property type="entry name" value="Metallo-depent_PP-like"/>
</dbReference>
<sequence>MNDSIPAILPRGKGHQFLLYGDSCSGVPAAPHEQTFASVNAVVQRLRPQPEFILFPGDEIIGLTPDPGVLRAQWRYWLDTEMAWLDRAATPIWHTTGNHTTYDLMSEAVFRAVLDLPNNGPPGASRPLLFRAARRPLDGVRQHTLERPWR</sequence>
<gene>
    <name evidence="1" type="ORF">AB8Z38_04080</name>
</gene>
<evidence type="ECO:0000313" key="1">
    <source>
        <dbReference type="EMBL" id="XDV58695.1"/>
    </source>
</evidence>
<dbReference type="EMBL" id="CP165734">
    <property type="protein sequence ID" value="XDV58695.1"/>
    <property type="molecule type" value="Genomic_DNA"/>
</dbReference>
<protein>
    <recommendedName>
        <fullName evidence="2">Calcineurin-like phosphoesterase domain-containing protein</fullName>
    </recommendedName>
</protein>
<dbReference type="RefSeq" id="WP_369723239.1">
    <property type="nucleotide sequence ID" value="NZ_CP165734.1"/>
</dbReference>
<dbReference type="SUPFAM" id="SSF56300">
    <property type="entry name" value="Metallo-dependent phosphatases"/>
    <property type="match status" value="1"/>
</dbReference>
<reference evidence="1" key="1">
    <citation type="submission" date="2024-08" db="EMBL/GenBank/DDBJ databases">
        <authorList>
            <person name="Chaddad Z."/>
            <person name="Lamrabet M."/>
            <person name="Bouhnik O."/>
            <person name="Alami S."/>
            <person name="Wipf D."/>
            <person name="Courty P.E."/>
            <person name="Missbah El Idrissi M."/>
        </authorList>
    </citation>
    <scope>NUCLEOTIDE SEQUENCE</scope>
    <source>
        <strain evidence="1">LLZ17</strain>
    </source>
</reference>
<organism evidence="1">
    <name type="scientific">Bradyrhizobium sp. LLZ17</name>
    <dbReference type="NCBI Taxonomy" id="3239388"/>
    <lineage>
        <taxon>Bacteria</taxon>
        <taxon>Pseudomonadati</taxon>
        <taxon>Pseudomonadota</taxon>
        <taxon>Alphaproteobacteria</taxon>
        <taxon>Hyphomicrobiales</taxon>
        <taxon>Nitrobacteraceae</taxon>
        <taxon>Bradyrhizobium</taxon>
    </lineage>
</organism>
<evidence type="ECO:0008006" key="2">
    <source>
        <dbReference type="Google" id="ProtNLM"/>
    </source>
</evidence>